<dbReference type="EMBL" id="CAJNOJ010000075">
    <property type="protein sequence ID" value="CAF1042089.1"/>
    <property type="molecule type" value="Genomic_DNA"/>
</dbReference>
<sequence>MDEIIIPNGTNINANRFLMLCDNVQTCFALIDNLMFALLEMKDQLLLQSLPAKVLLRITLVLSRLYRAYSQTQIPVYELIDLVQLHNDLFNQRCLLFKRLYDSDEMKKRMLDVALQRITVGEKHAEEHREKKIIDNWEKLYLRLALPRSSVRKWKFRLQTFHEKATLGYEHVIHWLHTTAPRAVSPSPEISDGEESTGEQNIDQEDDSDDSTSSVPEIEEPNQPIDHSPEQDEIVQHNDEAPPHQSAGTSKSEHVQSSSPIVMVDNEVQAQPDFDDQQTSTDDKFSTKLVLMRIYRPIEMTRTRFQCIVHSQGQSYPTKEWTFNKTNKSITTKENIEIDRQQYDELFVPVSNIKRRDVDTNSIRIDVLGDRKLFGCVVFSFEDLQILDLPVLNNRIFSPFIAMDHNNVPRKNTRLDLDQPSNEVYQTYLSNPPRTFAIYDDQHEPVAELPLLMFWYDKIENTQATKSTMTVSMEENPMAQISAMKQTKPIDNDRIKTMTTAYENQIIQIHDEYQAEIQRLTELVHEKLSRQSSRMVDGAKSSENILETRHAGVSNIYIRRQRPKSESKNKHRQQRNSSERYSTDSFLDRNEMYLQQRLIHRNQSMTKVSRQTSLINERQMEIQHRLYKSQSTNAYDDLCLPGVFMPSQSNHVYNPRAYQYFHSIGTRQPRLTQPPSIFKLPAVPSGSISVLSLFELTRCHKMDEENEPDEE</sequence>
<feature type="region of interest" description="Disordered" evidence="1">
    <location>
        <begin position="239"/>
        <end position="258"/>
    </location>
</feature>
<organism evidence="3 4">
    <name type="scientific">Adineta ricciae</name>
    <name type="common">Rotifer</name>
    <dbReference type="NCBI Taxonomy" id="249248"/>
    <lineage>
        <taxon>Eukaryota</taxon>
        <taxon>Metazoa</taxon>
        <taxon>Spiralia</taxon>
        <taxon>Gnathifera</taxon>
        <taxon>Rotifera</taxon>
        <taxon>Eurotatoria</taxon>
        <taxon>Bdelloidea</taxon>
        <taxon>Adinetida</taxon>
        <taxon>Adinetidae</taxon>
        <taxon>Adineta</taxon>
    </lineage>
</organism>
<proteinExistence type="predicted"/>
<feature type="region of interest" description="Disordered" evidence="1">
    <location>
        <begin position="183"/>
        <end position="229"/>
    </location>
</feature>
<dbReference type="OrthoDB" id="2157345at2759"/>
<evidence type="ECO:0000313" key="2">
    <source>
        <dbReference type="EMBL" id="CAF1042089.1"/>
    </source>
</evidence>
<gene>
    <name evidence="2" type="ORF">EDS130_LOCUS16978</name>
    <name evidence="3" type="ORF">XAT740_LOCUS26076</name>
</gene>
<dbReference type="AlphaFoldDB" id="A0A814ZTY4"/>
<dbReference type="EMBL" id="CAJNOR010002098">
    <property type="protein sequence ID" value="CAF1247551.1"/>
    <property type="molecule type" value="Genomic_DNA"/>
</dbReference>
<evidence type="ECO:0000313" key="3">
    <source>
        <dbReference type="EMBL" id="CAF1247551.1"/>
    </source>
</evidence>
<name>A0A814ZTY4_ADIRI</name>
<dbReference type="Proteomes" id="UP000663828">
    <property type="component" value="Unassembled WGS sequence"/>
</dbReference>
<feature type="compositionally biased region" description="Polar residues" evidence="1">
    <location>
        <begin position="246"/>
        <end position="258"/>
    </location>
</feature>
<feature type="region of interest" description="Disordered" evidence="1">
    <location>
        <begin position="554"/>
        <end position="582"/>
    </location>
</feature>
<protein>
    <submittedName>
        <fullName evidence="3">Uncharacterized protein</fullName>
    </submittedName>
</protein>
<dbReference type="Proteomes" id="UP000663852">
    <property type="component" value="Unassembled WGS sequence"/>
</dbReference>
<feature type="compositionally biased region" description="Acidic residues" evidence="1">
    <location>
        <begin position="191"/>
        <end position="210"/>
    </location>
</feature>
<comment type="caution">
    <text evidence="3">The sequence shown here is derived from an EMBL/GenBank/DDBJ whole genome shotgun (WGS) entry which is preliminary data.</text>
</comment>
<evidence type="ECO:0000256" key="1">
    <source>
        <dbReference type="SAM" id="MobiDB-lite"/>
    </source>
</evidence>
<reference evidence="3" key="1">
    <citation type="submission" date="2021-02" db="EMBL/GenBank/DDBJ databases">
        <authorList>
            <person name="Nowell W R."/>
        </authorList>
    </citation>
    <scope>NUCLEOTIDE SEQUENCE</scope>
</reference>
<keyword evidence="4" id="KW-1185">Reference proteome</keyword>
<evidence type="ECO:0000313" key="4">
    <source>
        <dbReference type="Proteomes" id="UP000663828"/>
    </source>
</evidence>
<accession>A0A814ZTY4</accession>